<dbReference type="EMBL" id="AE010299">
    <property type="protein sequence ID" value="AAM05552.1"/>
    <property type="molecule type" value="Genomic_DNA"/>
</dbReference>
<dbReference type="KEGG" id="mac:MA_2154"/>
<organism evidence="2 3">
    <name type="scientific">Methanosarcina acetivorans (strain ATCC 35395 / DSM 2834 / JCM 12185 / C2A)</name>
    <dbReference type="NCBI Taxonomy" id="188937"/>
    <lineage>
        <taxon>Archaea</taxon>
        <taxon>Methanobacteriati</taxon>
        <taxon>Methanobacteriota</taxon>
        <taxon>Stenosarchaea group</taxon>
        <taxon>Methanomicrobia</taxon>
        <taxon>Methanosarcinales</taxon>
        <taxon>Methanosarcinaceae</taxon>
        <taxon>Methanosarcina</taxon>
    </lineage>
</organism>
<evidence type="ECO:0000313" key="3">
    <source>
        <dbReference type="Proteomes" id="UP000002487"/>
    </source>
</evidence>
<evidence type="ECO:0000256" key="1">
    <source>
        <dbReference type="SAM" id="MobiDB-lite"/>
    </source>
</evidence>
<name>Q8TNX3_METAC</name>
<dbReference type="InParanoid" id="Q8TNX3"/>
<evidence type="ECO:0000313" key="2">
    <source>
        <dbReference type="EMBL" id="AAM05552.1"/>
    </source>
</evidence>
<reference evidence="2 3" key="1">
    <citation type="journal article" date="2002" name="Genome Res.">
        <title>The genome of Methanosarcina acetivorans reveals extensive metabolic and physiological diversity.</title>
        <authorList>
            <person name="Galagan J.E."/>
            <person name="Nusbaum C."/>
            <person name="Roy A."/>
            <person name="Endrizzi M.G."/>
            <person name="Macdonald P."/>
            <person name="FitzHugh W."/>
            <person name="Calvo S."/>
            <person name="Engels R."/>
            <person name="Smirnov S."/>
            <person name="Atnoor D."/>
            <person name="Brown A."/>
            <person name="Allen N."/>
            <person name="Naylor J."/>
            <person name="Stange-Thomann N."/>
            <person name="DeArellano K."/>
            <person name="Johnson R."/>
            <person name="Linton L."/>
            <person name="McEwan P."/>
            <person name="McKernan K."/>
            <person name="Talamas J."/>
            <person name="Tirrell A."/>
            <person name="Ye W."/>
            <person name="Zimmer A."/>
            <person name="Barber R.D."/>
            <person name="Cann I."/>
            <person name="Graham D.E."/>
            <person name="Grahame D.A."/>
            <person name="Guss A."/>
            <person name="Hedderich R."/>
            <person name="Ingram-Smith C."/>
            <person name="Kuettner C.H."/>
            <person name="Krzycki J.A."/>
            <person name="Leigh J.A."/>
            <person name="Li W."/>
            <person name="Liu J."/>
            <person name="Mukhopadhyay B."/>
            <person name="Reeve J.N."/>
            <person name="Smith K."/>
            <person name="Springer T.A."/>
            <person name="Umayam L.A."/>
            <person name="White O."/>
            <person name="White R.H."/>
            <person name="de Macario E.C."/>
            <person name="Ferry J.G."/>
            <person name="Jarrell K.F."/>
            <person name="Jing H."/>
            <person name="Macario A.J.L."/>
            <person name="Paulsen I."/>
            <person name="Pritchett M."/>
            <person name="Sowers K.R."/>
            <person name="Swanson R.V."/>
            <person name="Zinder S.H."/>
            <person name="Lander E."/>
            <person name="Metcalf W.W."/>
            <person name="Birren B."/>
        </authorList>
    </citation>
    <scope>NUCLEOTIDE SEQUENCE [LARGE SCALE GENOMIC DNA]</scope>
    <source>
        <strain evidence="3">ATCC 35395 / DSM 2834 / JCM 12185 / C2A</strain>
    </source>
</reference>
<proteinExistence type="predicted"/>
<dbReference type="STRING" id="188937.MA_2154"/>
<feature type="region of interest" description="Disordered" evidence="1">
    <location>
        <begin position="1"/>
        <end position="33"/>
    </location>
</feature>
<protein>
    <submittedName>
        <fullName evidence="2">Uncharacterized protein</fullName>
    </submittedName>
</protein>
<sequence length="81" mass="8674">MMPGKTAEHLSINPAVAGSGSMTLKDQEDHGKNHMQEVISAPSASALTEEKMVSVYGIEARVTIDENRIQKVIPSLQGQAI</sequence>
<dbReference type="EnsemblBacteria" id="AAM05552">
    <property type="protein sequence ID" value="AAM05552"/>
    <property type="gene ID" value="MA_2154"/>
</dbReference>
<dbReference type="Proteomes" id="UP000002487">
    <property type="component" value="Chromosome"/>
</dbReference>
<dbReference type="HOGENOM" id="CLU_2565699_0_0_2"/>
<accession>Q8TNX3</accession>
<keyword evidence="3" id="KW-1185">Reference proteome</keyword>
<dbReference type="AlphaFoldDB" id="Q8TNX3"/>
<gene>
    <name evidence="2" type="ordered locus">MA_2154</name>
</gene>